<dbReference type="Proteomes" id="UP000000768">
    <property type="component" value="Chromosome 10"/>
</dbReference>
<dbReference type="InParanoid" id="A0A1W0VRD1"/>
<evidence type="ECO:0000313" key="4">
    <source>
        <dbReference type="Proteomes" id="UP000000768"/>
    </source>
</evidence>
<feature type="region of interest" description="Disordered" evidence="1">
    <location>
        <begin position="1"/>
        <end position="22"/>
    </location>
</feature>
<evidence type="ECO:0000256" key="1">
    <source>
        <dbReference type="SAM" id="MobiDB-lite"/>
    </source>
</evidence>
<dbReference type="GO" id="GO:0004124">
    <property type="term" value="F:cysteine synthase activity"/>
    <property type="evidence" value="ECO:0000318"/>
    <property type="project" value="GO_Central"/>
</dbReference>
<dbReference type="EMBL" id="CM000769">
    <property type="protein sequence ID" value="OQU75837.1"/>
    <property type="molecule type" value="Genomic_DNA"/>
</dbReference>
<gene>
    <name evidence="3" type="ORF">SORBI_3010G041201</name>
</gene>
<keyword evidence="4" id="KW-1185">Reference proteome</keyword>
<proteinExistence type="predicted"/>
<dbReference type="PANTHER" id="PTHR10314">
    <property type="entry name" value="CYSTATHIONINE BETA-SYNTHASE"/>
    <property type="match status" value="1"/>
</dbReference>
<dbReference type="SUPFAM" id="SSF53686">
    <property type="entry name" value="Tryptophan synthase beta subunit-like PLP-dependent enzymes"/>
    <property type="match status" value="1"/>
</dbReference>
<dbReference type="InterPro" id="IPR036052">
    <property type="entry name" value="TrpB-like_PALP_sf"/>
</dbReference>
<reference evidence="4" key="2">
    <citation type="journal article" date="2018" name="Plant J.">
        <title>The Sorghum bicolor reference genome: improved assembly, gene annotations, a transcriptome atlas, and signatures of genome organization.</title>
        <authorList>
            <person name="McCormick R.F."/>
            <person name="Truong S.K."/>
            <person name="Sreedasyam A."/>
            <person name="Jenkins J."/>
            <person name="Shu S."/>
            <person name="Sims D."/>
            <person name="Kennedy M."/>
            <person name="Amirebrahimi M."/>
            <person name="Weers B.D."/>
            <person name="McKinley B."/>
            <person name="Mattison A."/>
            <person name="Morishige D.T."/>
            <person name="Grimwood J."/>
            <person name="Schmutz J."/>
            <person name="Mullet J.E."/>
        </authorList>
    </citation>
    <scope>NUCLEOTIDE SEQUENCE [LARGE SCALE GENOMIC DNA]</scope>
    <source>
        <strain evidence="4">cv. BTx623</strain>
    </source>
</reference>
<evidence type="ECO:0000313" key="3">
    <source>
        <dbReference type="EMBL" id="OQU75837.1"/>
    </source>
</evidence>
<dbReference type="GO" id="GO:0005737">
    <property type="term" value="C:cytoplasm"/>
    <property type="evidence" value="ECO:0000318"/>
    <property type="project" value="GO_Central"/>
</dbReference>
<dbReference type="STRING" id="4558.A0A1W0VRD1"/>
<organism evidence="3 4">
    <name type="scientific">Sorghum bicolor</name>
    <name type="common">Sorghum</name>
    <name type="synonym">Sorghum vulgare</name>
    <dbReference type="NCBI Taxonomy" id="4558"/>
    <lineage>
        <taxon>Eukaryota</taxon>
        <taxon>Viridiplantae</taxon>
        <taxon>Streptophyta</taxon>
        <taxon>Embryophyta</taxon>
        <taxon>Tracheophyta</taxon>
        <taxon>Spermatophyta</taxon>
        <taxon>Magnoliopsida</taxon>
        <taxon>Liliopsida</taxon>
        <taxon>Poales</taxon>
        <taxon>Poaceae</taxon>
        <taxon>PACMAD clade</taxon>
        <taxon>Panicoideae</taxon>
        <taxon>Andropogonodae</taxon>
        <taxon>Andropogoneae</taxon>
        <taxon>Sorghinae</taxon>
        <taxon>Sorghum</taxon>
    </lineage>
</organism>
<dbReference type="GO" id="GO:0006535">
    <property type="term" value="P:cysteine biosynthetic process from serine"/>
    <property type="evidence" value="ECO:0000318"/>
    <property type="project" value="GO_Central"/>
</dbReference>
<dbReference type="Pfam" id="PF00291">
    <property type="entry name" value="PALP"/>
    <property type="match status" value="1"/>
</dbReference>
<sequence length="265" mass="28778">MDGEHVGRKGIPSLLKPSSSSGHGGSLFAIQKGYRLIAVMPAKYLLDKLILLRFMGAELYLTDPALGFAGMFDKVEQLREQLPNVLVLNQVTKRANSEAHFRLTGPEIWKDTAGKVDIFVAGSGTGGTVFGVGKYLKIQKTGVKIICVEPQKAQSFQVVLHKGGAPGKHKIQGVGPGFIPEVLDTSVIDETVRVTTEEATLFAGLFLPRRLAKEELFNSLPEGSYSDPSSASSGREENKGKMIVTRYMNSDLFADVQDECIAMTF</sequence>
<reference evidence="3 4" key="1">
    <citation type="journal article" date="2009" name="Nature">
        <title>The Sorghum bicolor genome and the diversification of grasses.</title>
        <authorList>
            <person name="Paterson A.H."/>
            <person name="Bowers J.E."/>
            <person name="Bruggmann R."/>
            <person name="Dubchak I."/>
            <person name="Grimwood J."/>
            <person name="Gundlach H."/>
            <person name="Haberer G."/>
            <person name="Hellsten U."/>
            <person name="Mitros T."/>
            <person name="Poliakov A."/>
            <person name="Schmutz J."/>
            <person name="Spannagl M."/>
            <person name="Tang H."/>
            <person name="Wang X."/>
            <person name="Wicker T."/>
            <person name="Bharti A.K."/>
            <person name="Chapman J."/>
            <person name="Feltus F.A."/>
            <person name="Gowik U."/>
            <person name="Grigoriev I.V."/>
            <person name="Lyons E."/>
            <person name="Maher C.A."/>
            <person name="Martis M."/>
            <person name="Narechania A."/>
            <person name="Otillar R.P."/>
            <person name="Penning B.W."/>
            <person name="Salamov A.A."/>
            <person name="Wang Y."/>
            <person name="Zhang L."/>
            <person name="Carpita N.C."/>
            <person name="Freeling M."/>
            <person name="Gingle A.R."/>
            <person name="Hash C.T."/>
            <person name="Keller B."/>
            <person name="Klein P."/>
            <person name="Kresovich S."/>
            <person name="McCann M.C."/>
            <person name="Ming R."/>
            <person name="Peterson D.G."/>
            <person name="Mehboob-ur-Rahman"/>
            <person name="Ware D."/>
            <person name="Westhoff P."/>
            <person name="Mayer K.F."/>
            <person name="Messing J."/>
            <person name="Rokhsar D.S."/>
        </authorList>
    </citation>
    <scope>NUCLEOTIDE SEQUENCE [LARGE SCALE GENOMIC DNA]</scope>
    <source>
        <strain evidence="4">cv. BTx623</strain>
    </source>
</reference>
<feature type="domain" description="Tryptophan synthase beta chain-like PALP" evidence="2">
    <location>
        <begin position="19"/>
        <end position="200"/>
    </location>
</feature>
<protein>
    <recommendedName>
        <fullName evidence="2">Tryptophan synthase beta chain-like PALP domain-containing protein</fullName>
    </recommendedName>
</protein>
<accession>A0A1W0VRD1</accession>
<dbReference type="InterPro" id="IPR050214">
    <property type="entry name" value="Cys_Synth/Cystath_Beta-Synth"/>
</dbReference>
<dbReference type="AlphaFoldDB" id="A0A1W0VRD1"/>
<dbReference type="InterPro" id="IPR001926">
    <property type="entry name" value="TrpB-like_PALP"/>
</dbReference>
<dbReference type="Gramene" id="OQU75837">
    <property type="protein sequence ID" value="OQU75837"/>
    <property type="gene ID" value="SORBI_3010G041201"/>
</dbReference>
<name>A0A1W0VRD1_SORBI</name>
<evidence type="ECO:0000259" key="2">
    <source>
        <dbReference type="Pfam" id="PF00291"/>
    </source>
</evidence>
<dbReference type="Gene3D" id="3.40.50.1100">
    <property type="match status" value="2"/>
</dbReference>